<dbReference type="SUPFAM" id="SSF160996">
    <property type="entry name" value="HI0933 insert domain-like"/>
    <property type="match status" value="1"/>
</dbReference>
<sequence>MFINASGEAEILASDITLLALGGASWPNLGSDGTWVSILKNEGIEVNTLRPANCGFNVEWSDIFRSKFSGQPLKNISLTFENRITHGEVMISSQGIEGGAVYALSSLLRQSLDNGQETILKIDLKPSLTSGDISNRLDQTSRKKNSFSAYLQKTLGLNPVSIGLLREASLNVQNFANEDLAKLIKALPLKITSPFDIEKAISSAGGITLSSVDKNMMLKKIPGIFVAGEMLDWEAPTGGYLLQACFSTGVAAARGILNYTKSD</sequence>
<dbReference type="InterPro" id="IPR057661">
    <property type="entry name" value="RsdA/BaiN/AoA(So)_Rossmann"/>
</dbReference>
<feature type="domain" description="RsdA/BaiN/AoA(So)-like insert" evidence="5">
    <location>
        <begin position="50"/>
        <end position="202"/>
    </location>
</feature>
<dbReference type="InterPro" id="IPR036188">
    <property type="entry name" value="FAD/NAD-bd_sf"/>
</dbReference>
<dbReference type="InterPro" id="IPR004792">
    <property type="entry name" value="BaiN-like"/>
</dbReference>
<dbReference type="Pfam" id="PF03486">
    <property type="entry name" value="HI0933_like"/>
    <property type="match status" value="1"/>
</dbReference>
<protein>
    <recommendedName>
        <fullName evidence="8">Aminoacetone oxidase family FAD-binding enzyme</fullName>
    </recommendedName>
</protein>
<evidence type="ECO:0000313" key="7">
    <source>
        <dbReference type="Proteomes" id="UP000249739"/>
    </source>
</evidence>
<dbReference type="Pfam" id="PF22780">
    <property type="entry name" value="HI0933_like_1st"/>
    <property type="match status" value="1"/>
</dbReference>
<dbReference type="Gene3D" id="2.40.30.10">
    <property type="entry name" value="Translation factors"/>
    <property type="match status" value="1"/>
</dbReference>
<evidence type="ECO:0008006" key="8">
    <source>
        <dbReference type="Google" id="ProtNLM"/>
    </source>
</evidence>
<keyword evidence="2" id="KW-0285">Flavoprotein</keyword>
<evidence type="ECO:0000256" key="2">
    <source>
        <dbReference type="ARBA" id="ARBA00022630"/>
    </source>
</evidence>
<dbReference type="PANTHER" id="PTHR42887:SF1">
    <property type="entry name" value="BLR3961 PROTEIN"/>
    <property type="match status" value="1"/>
</dbReference>
<dbReference type="PANTHER" id="PTHR42887">
    <property type="entry name" value="OS12G0638800 PROTEIN"/>
    <property type="match status" value="1"/>
</dbReference>
<evidence type="ECO:0000259" key="4">
    <source>
        <dbReference type="Pfam" id="PF03486"/>
    </source>
</evidence>
<dbReference type="Gene3D" id="1.10.8.260">
    <property type="entry name" value="HI0933 insert domain-like"/>
    <property type="match status" value="1"/>
</dbReference>
<organism evidence="6 7">
    <name type="scientific">Micavibrio aeruginosavorus</name>
    <dbReference type="NCBI Taxonomy" id="349221"/>
    <lineage>
        <taxon>Bacteria</taxon>
        <taxon>Pseudomonadati</taxon>
        <taxon>Bdellovibrionota</taxon>
        <taxon>Bdellovibrionia</taxon>
        <taxon>Bdellovibrionales</taxon>
        <taxon>Pseudobdellovibrionaceae</taxon>
        <taxon>Micavibrio</taxon>
    </lineage>
</organism>
<comment type="cofactor">
    <cofactor evidence="1">
        <name>FAD</name>
        <dbReference type="ChEBI" id="CHEBI:57692"/>
    </cofactor>
</comment>
<dbReference type="EMBL" id="QFOT01000058">
    <property type="protein sequence ID" value="PZP55629.1"/>
    <property type="molecule type" value="Genomic_DNA"/>
</dbReference>
<gene>
    <name evidence="6" type="ORF">DI586_06230</name>
</gene>
<reference evidence="6 7" key="1">
    <citation type="submission" date="2017-08" db="EMBL/GenBank/DDBJ databases">
        <title>Infants hospitalized years apart are colonized by the same room-sourced microbial strains.</title>
        <authorList>
            <person name="Brooks B."/>
            <person name="Olm M.R."/>
            <person name="Firek B.A."/>
            <person name="Baker R."/>
            <person name="Thomas B.C."/>
            <person name="Morowitz M.J."/>
            <person name="Banfield J.F."/>
        </authorList>
    </citation>
    <scope>NUCLEOTIDE SEQUENCE [LARGE SCALE GENOMIC DNA]</scope>
    <source>
        <strain evidence="6">S2_006_000_R2_64</strain>
    </source>
</reference>
<dbReference type="InterPro" id="IPR022460">
    <property type="entry name" value="Flavoprotein_PP4765"/>
</dbReference>
<dbReference type="InterPro" id="IPR023166">
    <property type="entry name" value="BaiN-like_dom_sf"/>
</dbReference>
<dbReference type="AlphaFoldDB" id="A0A2W5HPA2"/>
<dbReference type="Proteomes" id="UP000249739">
    <property type="component" value="Unassembled WGS sequence"/>
</dbReference>
<dbReference type="NCBIfam" id="TIGR03862">
    <property type="entry name" value="flavo_PP4765"/>
    <property type="match status" value="1"/>
</dbReference>
<dbReference type="InterPro" id="IPR055178">
    <property type="entry name" value="RsdA/BaiN/AoA(So)-like_dom"/>
</dbReference>
<name>A0A2W5HPA2_9BACT</name>
<keyword evidence="3" id="KW-0274">FAD</keyword>
<comment type="caution">
    <text evidence="6">The sequence shown here is derived from an EMBL/GenBank/DDBJ whole genome shotgun (WGS) entry which is preliminary data.</text>
</comment>
<evidence type="ECO:0000256" key="1">
    <source>
        <dbReference type="ARBA" id="ARBA00001974"/>
    </source>
</evidence>
<dbReference type="SUPFAM" id="SSF51905">
    <property type="entry name" value="FAD/NAD(P)-binding domain"/>
    <property type="match status" value="1"/>
</dbReference>
<evidence type="ECO:0000313" key="6">
    <source>
        <dbReference type="EMBL" id="PZP55629.1"/>
    </source>
</evidence>
<dbReference type="Gene3D" id="3.50.50.60">
    <property type="entry name" value="FAD/NAD(P)-binding domain"/>
    <property type="match status" value="1"/>
</dbReference>
<evidence type="ECO:0000259" key="5">
    <source>
        <dbReference type="Pfam" id="PF22780"/>
    </source>
</evidence>
<evidence type="ECO:0000256" key="3">
    <source>
        <dbReference type="ARBA" id="ARBA00022827"/>
    </source>
</evidence>
<proteinExistence type="predicted"/>
<accession>A0A2W5HPA2</accession>
<feature type="domain" description="RsdA/BaiN/AoA(So)-like Rossmann fold-like" evidence="4">
    <location>
        <begin position="8"/>
        <end position="254"/>
    </location>
</feature>